<keyword evidence="1" id="KW-0175">Coiled coil</keyword>
<evidence type="ECO:0000313" key="3">
    <source>
        <dbReference type="EMBL" id="VEU71029.1"/>
    </source>
</evidence>
<accession>A0A449AWF8</accession>
<keyword evidence="4" id="KW-1185">Reference proteome</keyword>
<feature type="coiled-coil region" evidence="1">
    <location>
        <begin position="397"/>
        <end position="431"/>
    </location>
</feature>
<dbReference type="EMBL" id="LR215024">
    <property type="protein sequence ID" value="VEU71029.1"/>
    <property type="molecule type" value="Genomic_DNA"/>
</dbReference>
<dbReference type="KEGG" id="mgly:NCTC10194_00658"/>
<protein>
    <recommendedName>
        <fullName evidence="5">ABC transporter ATP-binding protein</fullName>
    </recommendedName>
</protein>
<name>A0A449AWF8_9BACT</name>
<dbReference type="AlphaFoldDB" id="A0A449AWF8"/>
<evidence type="ECO:0000256" key="1">
    <source>
        <dbReference type="SAM" id="Coils"/>
    </source>
</evidence>
<evidence type="ECO:0008006" key="5">
    <source>
        <dbReference type="Google" id="ProtNLM"/>
    </source>
</evidence>
<reference evidence="3 4" key="1">
    <citation type="submission" date="2019-01" db="EMBL/GenBank/DDBJ databases">
        <authorList>
            <consortium name="Pathogen Informatics"/>
        </authorList>
    </citation>
    <scope>NUCLEOTIDE SEQUENCE [LARGE SCALE GENOMIC DNA]</scope>
    <source>
        <strain evidence="3 4">NCTC10194</strain>
    </source>
</reference>
<feature type="region of interest" description="Disordered" evidence="2">
    <location>
        <begin position="797"/>
        <end position="816"/>
    </location>
</feature>
<sequence>MQNKKNLLTIHNIFAQSNLSENEVDFITLPYVEIFQNEKTAFYINEKNSLLTFDLLWKNIVSNKNVSLAFFDQDSNNKNSEFVTNKKEVLKKMGIFNILEVINEDDENIPLFEIWENILALPTAEKLEKEANQLFKDFDFTLKNVLFNIINKYSKDIIDLNQENIREANLILSKISNNDIGYNPNLFSESIKTLNELSLDYKNDLLDILIELFNAVRENHNKILESYELSNIVRQKRLIENSKKRLFYMNEIKNGSINKLQNSIKIRDFYFEIDFYKKLLRKTKKKSLNLLNYLLKVISRDIKTLKWKLSIVNRESSKFLEIYKDISIKKRVYALLKRNKSKLYYLKAEKIWKLNNYLNTEIKIFINETYRTKKEDTSLNKINKLSKLIYYEFNFNIDKYILESKDFKNKIENEIKEIQSKINKLEKLNFEKILNTQSYWKIDEFERRIKMSEAELQWFKLNEKKLFNSIIKNKEIRIKRLSASFQAVFDELELFKERFTWIKNNYPSIFKENIEMLNNLNHFYDYFYKFKKMISFLSALSDFTTSKAPANKKIIEIYKNILNFSDFVENLSISNANYLIPYCDLKLVDRAKIKLMKFILSKTKLLFVKDSNFITSDIRLEFLRVLFKISEKYNLNFVFVTSHSGLIKANFDRVHFFGNYSLLEGGLVSEVFENPIHPIIYEILVNKKYSLLDVRDTKEYVYDDLFYVDDDNHYVFASLDEFQKWISKRENRNLSNYIAKNPQFNSTMETTVEIEGNEMVNIFYNQEFIITQNNKKSKKVQKNEDLELYNELLSSSEQNAENKKEFTFDENNEQFF</sequence>
<dbReference type="Proteomes" id="UP000290815">
    <property type="component" value="Chromosome"/>
</dbReference>
<organism evidence="3 4">
    <name type="scientific">Mycoplasmopsis glycophila</name>
    <dbReference type="NCBI Taxonomy" id="171285"/>
    <lineage>
        <taxon>Bacteria</taxon>
        <taxon>Bacillati</taxon>
        <taxon>Mycoplasmatota</taxon>
        <taxon>Mycoplasmoidales</taxon>
        <taxon>Metamycoplasmataceae</taxon>
        <taxon>Mycoplasmopsis</taxon>
    </lineage>
</organism>
<proteinExistence type="predicted"/>
<evidence type="ECO:0000256" key="2">
    <source>
        <dbReference type="SAM" id="MobiDB-lite"/>
    </source>
</evidence>
<gene>
    <name evidence="3" type="ORF">NCTC10194_00658</name>
</gene>
<dbReference type="RefSeq" id="WP_129622183.1">
    <property type="nucleotide sequence ID" value="NZ_LR215024.1"/>
</dbReference>
<evidence type="ECO:0000313" key="4">
    <source>
        <dbReference type="Proteomes" id="UP000290815"/>
    </source>
</evidence>
<dbReference type="NCBIfam" id="NF045976">
    <property type="entry name" value="MAG1360_fam"/>
    <property type="match status" value="1"/>
</dbReference>